<accession>A0ABQ4TS30</accession>
<dbReference type="Proteomes" id="UP001055057">
    <property type="component" value="Unassembled WGS sequence"/>
</dbReference>
<dbReference type="RefSeq" id="WP_238180626.1">
    <property type="nucleotide sequence ID" value="NZ_BPRB01000005.1"/>
</dbReference>
<dbReference type="Pfam" id="PF07238">
    <property type="entry name" value="PilZ"/>
    <property type="match status" value="1"/>
</dbReference>
<keyword evidence="3" id="KW-1185">Reference proteome</keyword>
<reference evidence="2" key="2">
    <citation type="submission" date="2021-08" db="EMBL/GenBank/DDBJ databases">
        <authorList>
            <person name="Tani A."/>
            <person name="Ola A."/>
            <person name="Ogura Y."/>
            <person name="Katsura K."/>
            <person name="Hayashi T."/>
        </authorList>
    </citation>
    <scope>NUCLEOTIDE SEQUENCE</scope>
    <source>
        <strain evidence="2">DSM 23632</strain>
    </source>
</reference>
<reference evidence="2" key="1">
    <citation type="journal article" date="2021" name="Front. Microbiol.">
        <title>Comprehensive Comparative Genomics and Phenotyping of Methylobacterium Species.</title>
        <authorList>
            <person name="Alessa O."/>
            <person name="Ogura Y."/>
            <person name="Fujitani Y."/>
            <person name="Takami H."/>
            <person name="Hayashi T."/>
            <person name="Sahin N."/>
            <person name="Tani A."/>
        </authorList>
    </citation>
    <scope>NUCLEOTIDE SEQUENCE</scope>
    <source>
        <strain evidence="2">DSM 23632</strain>
    </source>
</reference>
<dbReference type="EMBL" id="BPRB01000005">
    <property type="protein sequence ID" value="GJE57985.1"/>
    <property type="molecule type" value="Genomic_DNA"/>
</dbReference>
<feature type="domain" description="PilZ" evidence="1">
    <location>
        <begin position="5"/>
        <end position="84"/>
    </location>
</feature>
<protein>
    <recommendedName>
        <fullName evidence="1">PilZ domain-containing protein</fullName>
    </recommendedName>
</protein>
<comment type="caution">
    <text evidence="2">The sequence shown here is derived from an EMBL/GenBank/DDBJ whole genome shotgun (WGS) entry which is preliminary data.</text>
</comment>
<name>A0ABQ4TS30_9HYPH</name>
<organism evidence="2 3">
    <name type="scientific">Methylobacterium trifolii</name>
    <dbReference type="NCBI Taxonomy" id="1003092"/>
    <lineage>
        <taxon>Bacteria</taxon>
        <taxon>Pseudomonadati</taxon>
        <taxon>Pseudomonadota</taxon>
        <taxon>Alphaproteobacteria</taxon>
        <taxon>Hyphomicrobiales</taxon>
        <taxon>Methylobacteriaceae</taxon>
        <taxon>Methylobacterium</taxon>
    </lineage>
</organism>
<sequence length="132" mass="14437">MSSEHRKELRQRVFLKGRITFNNGASSMDCLVRDMSGAGARLSLSETTSLPDVFDLYVPQKDKTFRSTLRWRREDGVGVTFPDETAAPAEPPADASITLLLRRVAELESENATLRRLLAGMAQPAADAATAA</sequence>
<dbReference type="InterPro" id="IPR009875">
    <property type="entry name" value="PilZ_domain"/>
</dbReference>
<proteinExistence type="predicted"/>
<evidence type="ECO:0000313" key="3">
    <source>
        <dbReference type="Proteomes" id="UP001055057"/>
    </source>
</evidence>
<gene>
    <name evidence="2" type="ORF">MPOCJGCO_0061</name>
</gene>
<evidence type="ECO:0000313" key="2">
    <source>
        <dbReference type="EMBL" id="GJE57985.1"/>
    </source>
</evidence>
<evidence type="ECO:0000259" key="1">
    <source>
        <dbReference type="Pfam" id="PF07238"/>
    </source>
</evidence>
<dbReference type="SUPFAM" id="SSF141371">
    <property type="entry name" value="PilZ domain-like"/>
    <property type="match status" value="1"/>
</dbReference>